<dbReference type="SUPFAM" id="SSF53639">
    <property type="entry name" value="AraD/HMP-PK domain-like"/>
    <property type="match status" value="1"/>
</dbReference>
<dbReference type="STRING" id="321763.SAMN04488692_10755"/>
<dbReference type="GO" id="GO:0046872">
    <property type="term" value="F:metal ion binding"/>
    <property type="evidence" value="ECO:0007669"/>
    <property type="project" value="UniProtKB-KW"/>
</dbReference>
<dbReference type="GO" id="GO:0016832">
    <property type="term" value="F:aldehyde-lyase activity"/>
    <property type="evidence" value="ECO:0007669"/>
    <property type="project" value="TreeGrafter"/>
</dbReference>
<dbReference type="OrthoDB" id="9794581at2"/>
<dbReference type="GO" id="GO:0005829">
    <property type="term" value="C:cytosol"/>
    <property type="evidence" value="ECO:0007669"/>
    <property type="project" value="TreeGrafter"/>
</dbReference>
<reference evidence="4 5" key="1">
    <citation type="submission" date="2016-10" db="EMBL/GenBank/DDBJ databases">
        <authorList>
            <person name="de Groot N.N."/>
        </authorList>
    </citation>
    <scope>NUCLEOTIDE SEQUENCE [LARGE SCALE GENOMIC DNA]</scope>
    <source>
        <strain evidence="4 5">SLAS-1</strain>
    </source>
</reference>
<dbReference type="Proteomes" id="UP000199476">
    <property type="component" value="Unassembled WGS sequence"/>
</dbReference>
<gene>
    <name evidence="4" type="ORF">SAMN04488692_10755</name>
</gene>
<dbReference type="GO" id="GO:0019323">
    <property type="term" value="P:pentose catabolic process"/>
    <property type="evidence" value="ECO:0007669"/>
    <property type="project" value="TreeGrafter"/>
</dbReference>
<dbReference type="Gene3D" id="3.40.225.10">
    <property type="entry name" value="Class II aldolase/adducin N-terminal domain"/>
    <property type="match status" value="1"/>
</dbReference>
<protein>
    <submittedName>
        <fullName evidence="4">L-fuculose-phosphate aldolase</fullName>
    </submittedName>
</protein>
<dbReference type="Pfam" id="PF00596">
    <property type="entry name" value="Aldolase_II"/>
    <property type="match status" value="1"/>
</dbReference>
<dbReference type="InterPro" id="IPR050197">
    <property type="entry name" value="Aldolase_class_II_sugar_metab"/>
</dbReference>
<evidence type="ECO:0000259" key="3">
    <source>
        <dbReference type="SMART" id="SM01007"/>
    </source>
</evidence>
<dbReference type="InterPro" id="IPR001303">
    <property type="entry name" value="Aldolase_II/adducin_N"/>
</dbReference>
<name>A0A1G9LYT3_9FIRM</name>
<dbReference type="PANTHER" id="PTHR22789:SF0">
    <property type="entry name" value="3-OXO-TETRONATE 4-PHOSPHATE DECARBOXYLASE-RELATED"/>
    <property type="match status" value="1"/>
</dbReference>
<dbReference type="InterPro" id="IPR036409">
    <property type="entry name" value="Aldolase_II/adducin_N_sf"/>
</dbReference>
<dbReference type="EMBL" id="FNGO01000007">
    <property type="protein sequence ID" value="SDL67210.1"/>
    <property type="molecule type" value="Genomic_DNA"/>
</dbReference>
<dbReference type="SMART" id="SM01007">
    <property type="entry name" value="Aldolase_II"/>
    <property type="match status" value="1"/>
</dbReference>
<keyword evidence="5" id="KW-1185">Reference proteome</keyword>
<accession>A0A1G9LYT3</accession>
<dbReference type="AlphaFoldDB" id="A0A1G9LYT3"/>
<evidence type="ECO:0000313" key="5">
    <source>
        <dbReference type="Proteomes" id="UP000199476"/>
    </source>
</evidence>
<feature type="domain" description="Class II aldolase/adducin N-terminal" evidence="3">
    <location>
        <begin position="8"/>
        <end position="185"/>
    </location>
</feature>
<evidence type="ECO:0000313" key="4">
    <source>
        <dbReference type="EMBL" id="SDL67210.1"/>
    </source>
</evidence>
<dbReference type="PANTHER" id="PTHR22789">
    <property type="entry name" value="FUCULOSE PHOSPHATE ALDOLASE"/>
    <property type="match status" value="1"/>
</dbReference>
<proteinExistence type="predicted"/>
<keyword evidence="1" id="KW-0479">Metal-binding</keyword>
<dbReference type="RefSeq" id="WP_089759363.1">
    <property type="nucleotide sequence ID" value="NZ_FNGO01000007.1"/>
</dbReference>
<evidence type="ECO:0000256" key="2">
    <source>
        <dbReference type="ARBA" id="ARBA00023239"/>
    </source>
</evidence>
<evidence type="ECO:0000256" key="1">
    <source>
        <dbReference type="ARBA" id="ARBA00022723"/>
    </source>
</evidence>
<organism evidence="4 5">
    <name type="scientific">Halarsenatibacter silvermanii</name>
    <dbReference type="NCBI Taxonomy" id="321763"/>
    <lineage>
        <taxon>Bacteria</taxon>
        <taxon>Bacillati</taxon>
        <taxon>Bacillota</taxon>
        <taxon>Clostridia</taxon>
        <taxon>Halanaerobiales</taxon>
        <taxon>Halarsenatibacteraceae</taxon>
        <taxon>Halarsenatibacter</taxon>
    </lineage>
</organism>
<sequence>MGTEEKKEYICEIGKRLYEREFVAANDGNISIKLAEDDFLVTPTGVSKGFMTPDMILRVDGAGEKLEENELQPSSETEMHLDIYDKLEDIGAVVHAHPPYATARAVEGRGLERKILPEAVISLGTVPVAEYGTPSTEEIPRQVEDYLEDNNAVLLENHGALSWGEDLKQAYFRMETLEFYARILKLIDYEHAGEISEENLARLRRIFQKE</sequence>
<keyword evidence="2" id="KW-0456">Lyase</keyword>